<dbReference type="Proteomes" id="UP000033607">
    <property type="component" value="Unassembled WGS sequence"/>
</dbReference>
<protein>
    <submittedName>
        <fullName evidence="1">Uncharacterized protein</fullName>
    </submittedName>
</protein>
<accession>A0A0F5Y7B4</accession>
<proteinExistence type="predicted"/>
<evidence type="ECO:0000313" key="1">
    <source>
        <dbReference type="EMBL" id="KKD34841.1"/>
    </source>
</evidence>
<reference evidence="1 2" key="1">
    <citation type="submission" date="2015-06" db="EMBL/GenBank/DDBJ databases">
        <title>Draft genome assembly of filamentous brackish cyanobacterium Limnoraphis robusta strain CS-951.</title>
        <authorList>
            <person name="Willis A."/>
            <person name="Parks M."/>
            <person name="Burford M.A."/>
        </authorList>
    </citation>
    <scope>NUCLEOTIDE SEQUENCE [LARGE SCALE GENOMIC DNA]</scope>
    <source>
        <strain evidence="1 2">CS-951</strain>
    </source>
</reference>
<dbReference type="EMBL" id="LATL02000134">
    <property type="protein sequence ID" value="KKD34841.1"/>
    <property type="molecule type" value="Genomic_DNA"/>
</dbReference>
<evidence type="ECO:0000313" key="2">
    <source>
        <dbReference type="Proteomes" id="UP000033607"/>
    </source>
</evidence>
<organism evidence="1 2">
    <name type="scientific">Limnoraphis robusta CS-951</name>
    <dbReference type="NCBI Taxonomy" id="1637645"/>
    <lineage>
        <taxon>Bacteria</taxon>
        <taxon>Bacillati</taxon>
        <taxon>Cyanobacteriota</taxon>
        <taxon>Cyanophyceae</taxon>
        <taxon>Oscillatoriophycideae</taxon>
        <taxon>Oscillatoriales</taxon>
        <taxon>Sirenicapillariaceae</taxon>
        <taxon>Limnoraphis</taxon>
    </lineage>
</organism>
<dbReference type="PATRIC" id="fig|1637645.4.peg.2719"/>
<comment type="caution">
    <text evidence="1">The sequence shown here is derived from an EMBL/GenBank/DDBJ whole genome shotgun (WGS) entry which is preliminary data.</text>
</comment>
<sequence length="75" mass="8596">MFSAINWKGYNSNLLGVLVVDGEWTGQTLRVMANVFDYVVPIERINDLADTLYAYLNGDRSKLKWLIKFSINPIN</sequence>
<gene>
    <name evidence="1" type="ORF">WN50_28595</name>
</gene>
<dbReference type="RefSeq" id="WP_046282015.1">
    <property type="nucleotide sequence ID" value="NZ_LATL02000134.1"/>
</dbReference>
<name>A0A0F5Y7B4_9CYAN</name>
<dbReference type="AlphaFoldDB" id="A0A0F5Y7B4"/>